<feature type="domain" description="JmjC" evidence="14">
    <location>
        <begin position="929"/>
        <end position="1092"/>
    </location>
</feature>
<evidence type="ECO:0000256" key="6">
    <source>
        <dbReference type="ARBA" id="ARBA00022853"/>
    </source>
</evidence>
<organism>
    <name type="scientific">Pediculus humanus subsp. corporis</name>
    <name type="common">Body louse</name>
    <dbReference type="NCBI Taxonomy" id="121224"/>
    <lineage>
        <taxon>Eukaryota</taxon>
        <taxon>Metazoa</taxon>
        <taxon>Ecdysozoa</taxon>
        <taxon>Arthropoda</taxon>
        <taxon>Hexapoda</taxon>
        <taxon>Insecta</taxon>
        <taxon>Pterygota</taxon>
        <taxon>Neoptera</taxon>
        <taxon>Paraneoptera</taxon>
        <taxon>Psocodea</taxon>
        <taxon>Troctomorpha</taxon>
        <taxon>Phthiraptera</taxon>
        <taxon>Anoplura</taxon>
        <taxon>Pediculidae</taxon>
        <taxon>Pediculus</taxon>
    </lineage>
</organism>
<evidence type="ECO:0000256" key="4">
    <source>
        <dbReference type="ARBA" id="ARBA00022723"/>
    </source>
</evidence>
<dbReference type="InterPro" id="IPR051630">
    <property type="entry name" value="Corepressor-Demethylase"/>
</dbReference>
<dbReference type="InterPro" id="IPR048562">
    <property type="entry name" value="KDM6A_B-like_C-hel"/>
</dbReference>
<dbReference type="OrthoDB" id="418911at2759"/>
<evidence type="ECO:0000256" key="3">
    <source>
        <dbReference type="ARBA" id="ARBA00022553"/>
    </source>
</evidence>
<dbReference type="GO" id="GO:0044666">
    <property type="term" value="C:MLL3/4 complex"/>
    <property type="evidence" value="ECO:0007669"/>
    <property type="project" value="TreeGrafter"/>
</dbReference>
<evidence type="ECO:0000256" key="5">
    <source>
        <dbReference type="ARBA" id="ARBA00022833"/>
    </source>
</evidence>
<feature type="region of interest" description="Disordered" evidence="13">
    <location>
        <begin position="319"/>
        <end position="383"/>
    </location>
</feature>
<dbReference type="Gene3D" id="2.60.120.650">
    <property type="entry name" value="Cupin"/>
    <property type="match status" value="1"/>
</dbReference>
<evidence type="ECO:0000256" key="13">
    <source>
        <dbReference type="SAM" id="MobiDB-lite"/>
    </source>
</evidence>
<dbReference type="InterPro" id="IPR003347">
    <property type="entry name" value="JmjC_dom"/>
</dbReference>
<evidence type="ECO:0000256" key="9">
    <source>
        <dbReference type="ARBA" id="ARBA00023004"/>
    </source>
</evidence>
<dbReference type="Proteomes" id="UP000009046">
    <property type="component" value="Unassembled WGS sequence"/>
</dbReference>
<feature type="repeat" description="TPR" evidence="12">
    <location>
        <begin position="174"/>
        <end position="207"/>
    </location>
</feature>
<feature type="compositionally biased region" description="Polar residues" evidence="13">
    <location>
        <begin position="478"/>
        <end position="535"/>
    </location>
</feature>
<feature type="compositionally biased region" description="Pro residues" evidence="13">
    <location>
        <begin position="742"/>
        <end position="753"/>
    </location>
</feature>
<keyword evidence="5" id="KW-0862">Zinc</keyword>
<dbReference type="InterPro" id="IPR011990">
    <property type="entry name" value="TPR-like_helical_dom_sf"/>
</dbReference>
<comment type="subcellular location">
    <subcellularLocation>
        <location evidence="2">Nucleus</location>
    </subcellularLocation>
</comment>
<keyword evidence="17" id="KW-1185">Reference proteome</keyword>
<dbReference type="EnsemblMetazoa" id="PHUM617680-RA">
    <property type="protein sequence ID" value="PHUM617680-PA"/>
    <property type="gene ID" value="PHUM617680"/>
</dbReference>
<reference evidence="16" key="3">
    <citation type="submission" date="2021-02" db="UniProtKB">
        <authorList>
            <consortium name="EnsemblMetazoa"/>
        </authorList>
    </citation>
    <scope>IDENTIFICATION</scope>
    <source>
        <strain evidence="16">USDA</strain>
    </source>
</reference>
<dbReference type="eggNOG" id="KOG1124">
    <property type="taxonomic scope" value="Eukaryota"/>
</dbReference>
<dbReference type="eggNOG" id="KOG1246">
    <property type="taxonomic scope" value="Eukaryota"/>
</dbReference>
<dbReference type="PANTHER" id="PTHR14017:SF1">
    <property type="entry name" value="LD02225P"/>
    <property type="match status" value="1"/>
</dbReference>
<dbReference type="RefSeq" id="XP_002433238.1">
    <property type="nucleotide sequence ID" value="XM_002433193.1"/>
</dbReference>
<dbReference type="Gene3D" id="1.25.40.10">
    <property type="entry name" value="Tetratricopeptide repeat domain"/>
    <property type="match status" value="2"/>
</dbReference>
<keyword evidence="6" id="KW-0156">Chromatin regulator</keyword>
<dbReference type="FunFam" id="2.10.110.20:FF:000002">
    <property type="entry name" value="lysine-specific demethylase 6A isoform X2"/>
    <property type="match status" value="1"/>
</dbReference>
<evidence type="ECO:0000256" key="2">
    <source>
        <dbReference type="ARBA" id="ARBA00004123"/>
    </source>
</evidence>
<dbReference type="FunFam" id="1.20.58.1370:FF:000001">
    <property type="entry name" value="lysine-specific demethylase 6A isoform X2"/>
    <property type="match status" value="1"/>
</dbReference>
<feature type="compositionally biased region" description="Basic and acidic residues" evidence="13">
    <location>
        <begin position="867"/>
        <end position="876"/>
    </location>
</feature>
<feature type="region of interest" description="Disordered" evidence="13">
    <location>
        <begin position="601"/>
        <end position="677"/>
    </location>
</feature>
<feature type="compositionally biased region" description="Polar residues" evidence="13">
    <location>
        <begin position="822"/>
        <end position="831"/>
    </location>
</feature>
<dbReference type="KEGG" id="phu:Phum_PHUM617680"/>
<proteinExistence type="inferred from homology"/>
<dbReference type="SUPFAM" id="SSF48452">
    <property type="entry name" value="TPR-like"/>
    <property type="match status" value="1"/>
</dbReference>
<dbReference type="VEuPathDB" id="VectorBase:PHUM617680"/>
<dbReference type="EMBL" id="DS235886">
    <property type="protein sequence ID" value="EEB20500.1"/>
    <property type="molecule type" value="Genomic_DNA"/>
</dbReference>
<dbReference type="InterPro" id="IPR046941">
    <property type="entry name" value="KDM6_GATAL_sf"/>
</dbReference>
<feature type="compositionally biased region" description="Polar residues" evidence="13">
    <location>
        <begin position="611"/>
        <end position="626"/>
    </location>
</feature>
<evidence type="ECO:0000256" key="10">
    <source>
        <dbReference type="ARBA" id="ARBA00023242"/>
    </source>
</evidence>
<dbReference type="FunCoup" id="E0W4E4">
    <property type="interactions" value="1206"/>
</dbReference>
<dbReference type="SUPFAM" id="SSF51197">
    <property type="entry name" value="Clavaminate synthase-like"/>
    <property type="match status" value="1"/>
</dbReference>
<keyword evidence="7" id="KW-0223">Dioxygenase</keyword>
<feature type="compositionally biased region" description="Low complexity" evidence="13">
    <location>
        <begin position="324"/>
        <end position="352"/>
    </location>
</feature>
<dbReference type="AlphaFoldDB" id="E0W4E4"/>
<evidence type="ECO:0000256" key="11">
    <source>
        <dbReference type="ARBA" id="ARBA00034483"/>
    </source>
</evidence>
<dbReference type="OMA" id="AGMPYKS"/>
<keyword evidence="4" id="KW-0479">Metal-binding</keyword>
<dbReference type="InterPro" id="IPR019734">
    <property type="entry name" value="TPR_rpt"/>
</dbReference>
<dbReference type="GO" id="GO:0000978">
    <property type="term" value="F:RNA polymerase II cis-regulatory region sequence-specific DNA binding"/>
    <property type="evidence" value="ECO:0007669"/>
    <property type="project" value="TreeGrafter"/>
</dbReference>
<protein>
    <submittedName>
        <fullName evidence="15">Ubiquitously transcribed X chromosome tetratricopeptide repeat protein, putative</fullName>
    </submittedName>
</protein>
<dbReference type="SMART" id="SM00028">
    <property type="entry name" value="TPR"/>
    <property type="match status" value="5"/>
</dbReference>
<dbReference type="InParanoid" id="E0W4E4"/>
<dbReference type="SMART" id="SM00558">
    <property type="entry name" value="JmjC"/>
    <property type="match status" value="1"/>
</dbReference>
<dbReference type="GO" id="GO:0010468">
    <property type="term" value="P:regulation of gene expression"/>
    <property type="evidence" value="ECO:0007669"/>
    <property type="project" value="TreeGrafter"/>
</dbReference>
<feature type="region of interest" description="Disordered" evidence="13">
    <location>
        <begin position="864"/>
        <end position="906"/>
    </location>
</feature>
<comment type="cofactor">
    <cofactor evidence="1">
        <name>Fe(2+)</name>
        <dbReference type="ChEBI" id="CHEBI:29033"/>
    </cofactor>
</comment>
<dbReference type="PANTHER" id="PTHR14017">
    <property type="entry name" value="LYSINE-SPECIFIC DEMETHYLASE"/>
    <property type="match status" value="1"/>
</dbReference>
<feature type="compositionally biased region" description="Polar residues" evidence="13">
    <location>
        <begin position="254"/>
        <end position="278"/>
    </location>
</feature>
<dbReference type="STRING" id="121224.E0W4E4"/>
<evidence type="ECO:0000256" key="7">
    <source>
        <dbReference type="ARBA" id="ARBA00022964"/>
    </source>
</evidence>
<keyword evidence="9" id="KW-0408">Iron</keyword>
<sequence length="1230" mass="137664">MALMAIKSFQQVLYVEPGFSRSNEVHLRLGLMFKVQNDWESSLKHLQLSLIDSSPSSFSKVEIKFHIAHLFEVQGKYKTAKDSYENLLKEKELPNHLKADICRQLGWMFHCVESLGEKVYRENQAIESLKKSIEADSKSGQSLYLLGRCYASIGKVHDAFIAYRNSVEKSEGNADTWCSIGVLYQQQNQPMDALQAYICAVQLDKSHTAAWTNLGILYESCNQPRDAHACYVNATRGSNNQDAKNNNNNNNNNCTTHSPLSISPRGTSANSQGPPMNHNLTQRIKFLQSHLQNSPMPSITSKRQLPSIEEAWNLPISAEMSSRQQQPQQQQPYHKVYPQPGQQNNYNNQHPNATPPPYQTGPPGNNKRFKTEPPSGVTPTTARPSFYLTTQQIETMEYLQQNVGNLTVQQQNILQQLQINFRMMQHHQQQLRAQQQQSQSHRSAGNGTGHHVPPNPNQNRSQPYGTPFQGGVVKNYGLPTQTGTVAPQTNFSEPLSSNAAVPTTQQSPGMPYKSATTEQSFPARTNNNYQTNGQFTNQSYQSSGSTTNNNNNNTQSNNFEFPNTELTVSDQELTALLSQKDIATSLAEDLLKHFGSESSDLDIKDEITGPPANSGTGILSSGPFSPSNLLDNSNLNSSLKQESSGKQRSSSPPSSGGLKKTSPPPPQPLPEIKTEVESSVIEPVEIKQEFIESLKEESFEYENFSDKEPELTIDMPAKKILEICKGISTKLSGSCSVVSDKTPPPAPPDPPPQRLTSEQLLPPTPSVYLDNKKDAFSPQLQEFCLKHPIAVIRGMAAALKLDLGLFSTKTLVEANPEHSVEVRTQMQQTSDENTDSQGRRTWACISHRSHTTIAKYAQYQASSFQESLREEQERGSNHASNLSDSDSKDSSSNHVRRKKGGHLGGLVRGIGERKMLRFGTNVDLSDERKWRPQLQELTKLPAFARVVSASNMLSHVGHVILGMNTVQLYMKVPGSRTPGHQENNNFCSININIGPGDCEWFAVPDAYWGGIQALCQKNGLSYLHGSWWPSLEDLYNENIPVYRFLQKPGDLVWVNAGCVHWVQAVGWCNNIAWNVGPLTARQYSLAIERYEWNKLQSFKSIVPMVHLSWNLARNIKVSDPKLFQLIKNCLLRTLKHCYIILELVKSKGIEVRFHGRGKNEASHYCGQCEVEVFNILFIREQEKRHVVHCMDCARKQSPGLEGFVTLEEYKMSDLCQVFDNFQLHPVVSNV</sequence>
<dbReference type="HOGENOM" id="CLU_003187_0_0_1"/>
<evidence type="ECO:0000259" key="14">
    <source>
        <dbReference type="PROSITE" id="PS51184"/>
    </source>
</evidence>
<feature type="compositionally biased region" description="Low complexity" evidence="13">
    <location>
        <begin position="536"/>
        <end position="558"/>
    </location>
</feature>
<gene>
    <name evidence="16" type="primary">8239899</name>
    <name evidence="15" type="ORF">Phum_PHUM617680</name>
</gene>
<evidence type="ECO:0000313" key="16">
    <source>
        <dbReference type="EnsemblMetazoa" id="PHUM617680-PA"/>
    </source>
</evidence>
<dbReference type="PROSITE" id="PS51184">
    <property type="entry name" value="JMJC"/>
    <property type="match status" value="1"/>
</dbReference>
<comment type="similarity">
    <text evidence="11">Belongs to the UTX family.</text>
</comment>
<dbReference type="Pfam" id="PF21326">
    <property type="entry name" value="KDM6_GATAL"/>
    <property type="match status" value="1"/>
</dbReference>
<dbReference type="GO" id="GO:0071558">
    <property type="term" value="F:histone H3K27me2/H3K27me3 demethylase activity"/>
    <property type="evidence" value="ECO:0007669"/>
    <property type="project" value="TreeGrafter"/>
</dbReference>
<keyword evidence="10" id="KW-0539">Nucleus</keyword>
<dbReference type="Gene3D" id="2.10.110.20">
    <property type="match status" value="1"/>
</dbReference>
<dbReference type="GO" id="GO:0031490">
    <property type="term" value="F:chromatin DNA binding"/>
    <property type="evidence" value="ECO:0007669"/>
    <property type="project" value="TreeGrafter"/>
</dbReference>
<dbReference type="Pfam" id="PF02373">
    <property type="entry name" value="JmjC"/>
    <property type="match status" value="1"/>
</dbReference>
<keyword evidence="8" id="KW-0560">Oxidoreductase</keyword>
<reference evidence="15" key="1">
    <citation type="submission" date="2007-04" db="EMBL/GenBank/DDBJ databases">
        <title>Annotation of Pediculus humanus corporis strain USDA.</title>
        <authorList>
            <person name="Kirkness E."/>
            <person name="Hannick L."/>
            <person name="Hass B."/>
            <person name="Bruggner R."/>
            <person name="Lawson D."/>
            <person name="Bidwell S."/>
            <person name="Joardar V."/>
            <person name="Caler E."/>
            <person name="Walenz B."/>
            <person name="Inman J."/>
            <person name="Schobel S."/>
            <person name="Galinsky K."/>
            <person name="Amedeo P."/>
            <person name="Strausberg R."/>
        </authorList>
    </citation>
    <scope>NUCLEOTIDE SEQUENCE</scope>
    <source>
        <strain evidence="15">USDA</strain>
    </source>
</reference>
<feature type="region of interest" description="Disordered" evidence="13">
    <location>
        <begin position="734"/>
        <end position="766"/>
    </location>
</feature>
<keyword evidence="3" id="KW-0597">Phosphoprotein</keyword>
<feature type="compositionally biased region" description="Low complexity" evidence="13">
    <location>
        <begin position="426"/>
        <end position="444"/>
    </location>
</feature>
<dbReference type="InterPro" id="IPR048560">
    <property type="entry name" value="KDM6A_B-like_GATAL"/>
</dbReference>
<dbReference type="CTD" id="8239899"/>
<feature type="compositionally biased region" description="Low complexity" evidence="13">
    <location>
        <begin position="627"/>
        <end position="661"/>
    </location>
</feature>
<dbReference type="Pfam" id="PF21322">
    <property type="entry name" value="KDM6_C-hel"/>
    <property type="match status" value="1"/>
</dbReference>
<evidence type="ECO:0000256" key="12">
    <source>
        <dbReference type="PROSITE-ProRule" id="PRU00339"/>
    </source>
</evidence>
<dbReference type="EMBL" id="AAZO01007556">
    <property type="status" value="NOT_ANNOTATED_CDS"/>
    <property type="molecule type" value="Genomic_DNA"/>
</dbReference>
<evidence type="ECO:0000256" key="8">
    <source>
        <dbReference type="ARBA" id="ARBA00023002"/>
    </source>
</evidence>
<feature type="region of interest" description="Disordered" evidence="13">
    <location>
        <begin position="426"/>
        <end position="561"/>
    </location>
</feature>
<dbReference type="Gene3D" id="1.20.58.1370">
    <property type="match status" value="1"/>
</dbReference>
<dbReference type="GeneID" id="8239899"/>
<dbReference type="GO" id="GO:0046872">
    <property type="term" value="F:metal ion binding"/>
    <property type="evidence" value="ECO:0007669"/>
    <property type="project" value="UniProtKB-KW"/>
</dbReference>
<reference evidence="15" key="2">
    <citation type="submission" date="2007-04" db="EMBL/GenBank/DDBJ databases">
        <title>The genome of the human body louse.</title>
        <authorList>
            <consortium name="The Human Body Louse Genome Consortium"/>
            <person name="Kirkness E."/>
            <person name="Walenz B."/>
            <person name="Hass B."/>
            <person name="Bruggner R."/>
            <person name="Strausberg R."/>
        </authorList>
    </citation>
    <scope>NUCLEOTIDE SEQUENCE</scope>
    <source>
        <strain evidence="15">USDA</strain>
    </source>
</reference>
<keyword evidence="12" id="KW-0802">TPR repeat</keyword>
<dbReference type="PROSITE" id="PS50005">
    <property type="entry name" value="TPR"/>
    <property type="match status" value="1"/>
</dbReference>
<feature type="region of interest" description="Disordered" evidence="13">
    <location>
        <begin position="817"/>
        <end position="839"/>
    </location>
</feature>
<name>E0W4E4_PEDHC</name>
<evidence type="ECO:0000313" key="15">
    <source>
        <dbReference type="EMBL" id="EEB20500.1"/>
    </source>
</evidence>
<accession>E0W4E4</accession>
<evidence type="ECO:0000313" key="17">
    <source>
        <dbReference type="Proteomes" id="UP000009046"/>
    </source>
</evidence>
<feature type="region of interest" description="Disordered" evidence="13">
    <location>
        <begin position="237"/>
        <end position="278"/>
    </location>
</feature>
<evidence type="ECO:0000256" key="1">
    <source>
        <dbReference type="ARBA" id="ARBA00001954"/>
    </source>
</evidence>